<dbReference type="STRING" id="1095630.A0A2J6T9T1"/>
<keyword evidence="2" id="KW-0812">Transmembrane</keyword>
<sequence length="474" mass="54000">MSWPNPFLRKDENSRHVWGFDFQWTPQHMTPAEMHPLKYSYDVSGEECLVRLNRISPPGPDQQLPRNRSRTQADAKPPVKRNLYALLRDHAPEDEALGRLWDEVNTIPDWVDWNQIARGQDVFYRYGGVALTALAYQSLLGGMGAARVTEVLARTGGFSTKVAKARMYETTQHILQVTSSLDSIKPGGAGHASSIRVRLLHAAVRRRIMKLAKERPEYYSVEEFGIPINDLDSIGTIITFSATLIWLGFPRQGIWMRQQEIKDYLALWRLVAHYIGTPPEYFETPERAKSMMESLLISEIRPSETSKVLANNIILSLQRQPPAYASKDFLIASARWLNGDELADALGLGRPSLYYKALVAGQCIFFVFICYTYRSIPYLDRRKLKALRSMFYQVIVENKAHGLGEETNFDFKYIPNFDTTTSMGEYVSGLKESGVERRNLSALCMGSAVMGIVLYFCLMTTFKVFGRLAAWWFT</sequence>
<evidence type="ECO:0000256" key="1">
    <source>
        <dbReference type="SAM" id="MobiDB-lite"/>
    </source>
</evidence>
<dbReference type="GO" id="GO:0016491">
    <property type="term" value="F:oxidoreductase activity"/>
    <property type="evidence" value="ECO:0007669"/>
    <property type="project" value="InterPro"/>
</dbReference>
<accession>A0A2J6T9T1</accession>
<evidence type="ECO:0000256" key="2">
    <source>
        <dbReference type="SAM" id="Phobius"/>
    </source>
</evidence>
<dbReference type="Proteomes" id="UP000235371">
    <property type="component" value="Unassembled WGS sequence"/>
</dbReference>
<evidence type="ECO:0000259" key="3">
    <source>
        <dbReference type="Pfam" id="PF09995"/>
    </source>
</evidence>
<feature type="transmembrane region" description="Helical" evidence="2">
    <location>
        <begin position="440"/>
        <end position="462"/>
    </location>
</feature>
<feature type="transmembrane region" description="Helical" evidence="2">
    <location>
        <begin position="353"/>
        <end position="373"/>
    </location>
</feature>
<dbReference type="AlphaFoldDB" id="A0A2J6T9T1"/>
<feature type="region of interest" description="Disordered" evidence="1">
    <location>
        <begin position="54"/>
        <end position="76"/>
    </location>
</feature>
<organism evidence="4 5">
    <name type="scientific">Hyaloscypha bicolor E</name>
    <dbReference type="NCBI Taxonomy" id="1095630"/>
    <lineage>
        <taxon>Eukaryota</taxon>
        <taxon>Fungi</taxon>
        <taxon>Dikarya</taxon>
        <taxon>Ascomycota</taxon>
        <taxon>Pezizomycotina</taxon>
        <taxon>Leotiomycetes</taxon>
        <taxon>Helotiales</taxon>
        <taxon>Hyaloscyphaceae</taxon>
        <taxon>Hyaloscypha</taxon>
        <taxon>Hyaloscypha bicolor</taxon>
    </lineage>
</organism>
<dbReference type="InterPro" id="IPR018713">
    <property type="entry name" value="MPAB/Lcp_cat_dom"/>
</dbReference>
<dbReference type="Pfam" id="PF09995">
    <property type="entry name" value="MPAB_Lcp_cat"/>
    <property type="match status" value="1"/>
</dbReference>
<proteinExistence type="predicted"/>
<keyword evidence="2" id="KW-0472">Membrane</keyword>
<evidence type="ECO:0000313" key="4">
    <source>
        <dbReference type="EMBL" id="PMD59758.1"/>
    </source>
</evidence>
<dbReference type="PANTHER" id="PTHR37539">
    <property type="entry name" value="SECRETED PROTEIN-RELATED"/>
    <property type="match status" value="1"/>
</dbReference>
<keyword evidence="5" id="KW-1185">Reference proteome</keyword>
<dbReference type="InParanoid" id="A0A2J6T9T1"/>
<reference evidence="4 5" key="1">
    <citation type="submission" date="2016-04" db="EMBL/GenBank/DDBJ databases">
        <title>A degradative enzymes factory behind the ericoid mycorrhizal symbiosis.</title>
        <authorList>
            <consortium name="DOE Joint Genome Institute"/>
            <person name="Martino E."/>
            <person name="Morin E."/>
            <person name="Grelet G."/>
            <person name="Kuo A."/>
            <person name="Kohler A."/>
            <person name="Daghino S."/>
            <person name="Barry K."/>
            <person name="Choi C."/>
            <person name="Cichocki N."/>
            <person name="Clum A."/>
            <person name="Copeland A."/>
            <person name="Hainaut M."/>
            <person name="Haridas S."/>
            <person name="Labutti K."/>
            <person name="Lindquist E."/>
            <person name="Lipzen A."/>
            <person name="Khouja H.-R."/>
            <person name="Murat C."/>
            <person name="Ohm R."/>
            <person name="Olson A."/>
            <person name="Spatafora J."/>
            <person name="Veneault-Fourrey C."/>
            <person name="Henrissat B."/>
            <person name="Grigoriev I."/>
            <person name="Martin F."/>
            <person name="Perotto S."/>
        </authorList>
    </citation>
    <scope>NUCLEOTIDE SEQUENCE [LARGE SCALE GENOMIC DNA]</scope>
    <source>
        <strain evidence="4 5">E</strain>
    </source>
</reference>
<dbReference type="InterPro" id="IPR037473">
    <property type="entry name" value="Lcp-like"/>
</dbReference>
<feature type="domain" description="ER-bound oxygenase mpaB/mpaB'/Rubber oxygenase catalytic" evidence="3">
    <location>
        <begin position="129"/>
        <end position="351"/>
    </location>
</feature>
<name>A0A2J6T9T1_9HELO</name>
<evidence type="ECO:0000313" key="5">
    <source>
        <dbReference type="Proteomes" id="UP000235371"/>
    </source>
</evidence>
<keyword evidence="2" id="KW-1133">Transmembrane helix</keyword>
<gene>
    <name evidence="4" type="ORF">K444DRAFT_529923</name>
</gene>
<dbReference type="EMBL" id="KZ613813">
    <property type="protein sequence ID" value="PMD59758.1"/>
    <property type="molecule type" value="Genomic_DNA"/>
</dbReference>
<dbReference type="OrthoDB" id="6361347at2759"/>
<protein>
    <recommendedName>
        <fullName evidence="3">ER-bound oxygenase mpaB/mpaB'/Rubber oxygenase catalytic domain-containing protein</fullName>
    </recommendedName>
</protein>
<dbReference type="PANTHER" id="PTHR37539:SF1">
    <property type="entry name" value="ER-BOUND OXYGENASE MPAB_MPAB'_RUBBER OXYGENASE CATALYTIC DOMAIN-CONTAINING PROTEIN"/>
    <property type="match status" value="1"/>
</dbReference>
<dbReference type="RefSeq" id="XP_024736662.1">
    <property type="nucleotide sequence ID" value="XM_024874857.1"/>
</dbReference>
<dbReference type="GeneID" id="36582937"/>